<name>A0ACB7J9Q6_PLECO</name>
<evidence type="ECO:0000313" key="1">
    <source>
        <dbReference type="EMBL" id="KAG9226608.1"/>
    </source>
</evidence>
<evidence type="ECO:0000313" key="2">
    <source>
        <dbReference type="Proteomes" id="UP000824881"/>
    </source>
</evidence>
<protein>
    <submittedName>
        <fullName evidence="1">Uncharacterized protein</fullName>
    </submittedName>
</protein>
<dbReference type="Proteomes" id="UP000824881">
    <property type="component" value="Unassembled WGS sequence"/>
</dbReference>
<reference evidence="1 2" key="1">
    <citation type="journal article" date="2021" name="Appl. Environ. Microbiol.">
        <title>Genetic linkage and physical mapping for an oyster mushroom Pleurotus cornucopiae and QTL analysis for the trait cap color.</title>
        <authorList>
            <person name="Zhang Y."/>
            <person name="Gao W."/>
            <person name="Sonnenberg A."/>
            <person name="Chen Q."/>
            <person name="Zhang J."/>
            <person name="Huang C."/>
        </authorList>
    </citation>
    <scope>NUCLEOTIDE SEQUENCE [LARGE SCALE GENOMIC DNA]</scope>
    <source>
        <strain evidence="1">CCMSSC00406</strain>
    </source>
</reference>
<dbReference type="EMBL" id="WQMT02000002">
    <property type="protein sequence ID" value="KAG9226608.1"/>
    <property type="molecule type" value="Genomic_DNA"/>
</dbReference>
<sequence>MSSVGSTELVESLTEDGGKMKHGRIRGKLTSKCITELRSRRNSPIYRVCVHHYEGSGDSGIFTTWISTAPLTRFYRTETSSQYRNKLLMAYNPSGASNSDQTSSMENESVELLSAMMGGDIDLDLARRLLRKCNGDVQKAADALLEGTAKGMLEETAVIRRTGSLNTIRADERPRSRTAGRPGTPVQPSVIDLTGEGEDDELSRALNLSMETHSNEQNTRVDRDHKSAPPDPAWAMVRSNEPTHSAMSQDDQSLSRAIEASFKDFAGVNEDDTPPLEDTIREGNRPVVLRTESPALAYAALVLQALFFVPQVRITLAKLSHVLFDVQNESDRTILSLIELYAHMDLGALGALLGNDILCGFEAKPFNGPSDSPGELSSDFLKKAATFIDEYVKQLDENGDPIPQRLFNFRHGSIVLSPAAPNGVGRAFGETSIVSVDVNCSRPSPNTLMSRLSTDLSEYVDGESKHDIIVEPSQVVVFGLKQGNFSSSSVQEPFTYPKSIYMDQFLGENLKLTNEKRVQQQQIRDRLQELATRKQTITRSSDTDGLQALRDSMYYYEHLADAKGDPERKEKLARTLARLQAILSTIEKEAEGIDAEVAKLKEEESKLFDCPELQHHKYDLRAVCIHTGIPGRKQTYLYVYHDGEWWKMVDTEVTKVADNAVLTDTTGLHLGAGPYLLFYSRSLPEDSPVVKWPSHLEDEIRANNTHLMESLKLTALANADSALNTPVPSGEAKGAKSTVTAQSASKTESAMDLSK</sequence>
<gene>
    <name evidence="1" type="ORF">CCMSSC00406_0006167</name>
</gene>
<proteinExistence type="predicted"/>
<accession>A0ACB7J9Q6</accession>
<keyword evidence="2" id="KW-1185">Reference proteome</keyword>
<organism evidence="1 2">
    <name type="scientific">Pleurotus cornucopiae</name>
    <name type="common">Cornucopia mushroom</name>
    <dbReference type="NCBI Taxonomy" id="5321"/>
    <lineage>
        <taxon>Eukaryota</taxon>
        <taxon>Fungi</taxon>
        <taxon>Dikarya</taxon>
        <taxon>Basidiomycota</taxon>
        <taxon>Agaricomycotina</taxon>
        <taxon>Agaricomycetes</taxon>
        <taxon>Agaricomycetidae</taxon>
        <taxon>Agaricales</taxon>
        <taxon>Pleurotineae</taxon>
        <taxon>Pleurotaceae</taxon>
        <taxon>Pleurotus</taxon>
    </lineage>
</organism>
<comment type="caution">
    <text evidence="1">The sequence shown here is derived from an EMBL/GenBank/DDBJ whole genome shotgun (WGS) entry which is preliminary data.</text>
</comment>